<dbReference type="Gene3D" id="1.10.10.10">
    <property type="entry name" value="Winged helix-like DNA-binding domain superfamily/Winged helix DNA-binding domain"/>
    <property type="match status" value="1"/>
</dbReference>
<feature type="domain" description="Response regulatory" evidence="8">
    <location>
        <begin position="5"/>
        <end position="118"/>
    </location>
</feature>
<keyword evidence="2" id="KW-0805">Transcription regulation</keyword>
<dbReference type="PANTHER" id="PTHR48111:SF2">
    <property type="entry name" value="RESPONSE REGULATOR SAER"/>
    <property type="match status" value="1"/>
</dbReference>
<dbReference type="SMART" id="SM00448">
    <property type="entry name" value="REC"/>
    <property type="match status" value="1"/>
</dbReference>
<evidence type="ECO:0000256" key="7">
    <source>
        <dbReference type="PROSITE-ProRule" id="PRU01091"/>
    </source>
</evidence>
<accession>A0ABS1TAY5</accession>
<feature type="modified residue" description="4-aspartylphosphate" evidence="6">
    <location>
        <position position="54"/>
    </location>
</feature>
<comment type="caution">
    <text evidence="10">The sequence shown here is derived from an EMBL/GenBank/DDBJ whole genome shotgun (WGS) entry which is preliminary data.</text>
</comment>
<dbReference type="PROSITE" id="PS50110">
    <property type="entry name" value="RESPONSE_REGULATORY"/>
    <property type="match status" value="1"/>
</dbReference>
<organism evidence="10 11">
    <name type="scientific">Clostridium rhizosphaerae</name>
    <dbReference type="NCBI Taxonomy" id="2803861"/>
    <lineage>
        <taxon>Bacteria</taxon>
        <taxon>Bacillati</taxon>
        <taxon>Bacillota</taxon>
        <taxon>Clostridia</taxon>
        <taxon>Eubacteriales</taxon>
        <taxon>Clostridiaceae</taxon>
        <taxon>Clostridium</taxon>
    </lineage>
</organism>
<dbReference type="InterPro" id="IPR011006">
    <property type="entry name" value="CheY-like_superfamily"/>
</dbReference>
<name>A0ABS1TAY5_9CLOT</name>
<keyword evidence="4" id="KW-0804">Transcription</keyword>
<evidence type="ECO:0000256" key="6">
    <source>
        <dbReference type="PROSITE-ProRule" id="PRU00169"/>
    </source>
</evidence>
<evidence type="ECO:0000259" key="9">
    <source>
        <dbReference type="PROSITE" id="PS51755"/>
    </source>
</evidence>
<dbReference type="Pfam" id="PF00486">
    <property type="entry name" value="Trans_reg_C"/>
    <property type="match status" value="1"/>
</dbReference>
<dbReference type="EMBL" id="JAESWC010000007">
    <property type="protein sequence ID" value="MBL4936509.1"/>
    <property type="molecule type" value="Genomic_DNA"/>
</dbReference>
<sequence>MSKYNVLVVDDDEEIRDAIEIYLKNEEIKVFKAKDGIDALMILEEEDIQLVLMDIMMPRMDGIKATFKIRENKHIPIIMLSAKSEDTDKILGLNVGADDYITKPFNPLELVARVKSQLRRYVNFQSFNPISNVLQIKGLVLNKDTKLVTVDGDEVRLTAIEYKILELLMENKGRVFSIDEIYERVWKEPSYNSENTVAVHIRRIREKIEINPKDPKYLKVVWGIGYKIEK</sequence>
<dbReference type="SUPFAM" id="SSF52172">
    <property type="entry name" value="CheY-like"/>
    <property type="match status" value="1"/>
</dbReference>
<comment type="function">
    <text evidence="5">May play the central regulatory role in sporulation. It may be an element of the effector pathway responsible for the activation of sporulation genes in response to nutritional stress. Spo0A may act in concert with spo0H (a sigma factor) to control the expression of some genes that are critical to the sporulation process.</text>
</comment>
<evidence type="ECO:0000256" key="5">
    <source>
        <dbReference type="ARBA" id="ARBA00024867"/>
    </source>
</evidence>
<dbReference type="InterPro" id="IPR016032">
    <property type="entry name" value="Sig_transdc_resp-reg_C-effctor"/>
</dbReference>
<dbReference type="CDD" id="cd17574">
    <property type="entry name" value="REC_OmpR"/>
    <property type="match status" value="1"/>
</dbReference>
<reference evidence="10 11" key="1">
    <citation type="submission" date="2021-01" db="EMBL/GenBank/DDBJ databases">
        <title>Genome public.</title>
        <authorList>
            <person name="Liu C."/>
            <person name="Sun Q."/>
        </authorList>
    </citation>
    <scope>NUCLEOTIDE SEQUENCE [LARGE SCALE GENOMIC DNA]</scope>
    <source>
        <strain evidence="10 11">YIM B02515</strain>
    </source>
</reference>
<dbReference type="PROSITE" id="PS51755">
    <property type="entry name" value="OMPR_PHOB"/>
    <property type="match status" value="1"/>
</dbReference>
<dbReference type="CDD" id="cd00383">
    <property type="entry name" value="trans_reg_C"/>
    <property type="match status" value="1"/>
</dbReference>
<keyword evidence="6" id="KW-0597">Phosphoprotein</keyword>
<proteinExistence type="predicted"/>
<dbReference type="Gene3D" id="3.40.50.2300">
    <property type="match status" value="1"/>
</dbReference>
<evidence type="ECO:0000256" key="1">
    <source>
        <dbReference type="ARBA" id="ARBA00018672"/>
    </source>
</evidence>
<dbReference type="SMART" id="SM00862">
    <property type="entry name" value="Trans_reg_C"/>
    <property type="match status" value="1"/>
</dbReference>
<dbReference type="Gene3D" id="6.10.250.690">
    <property type="match status" value="1"/>
</dbReference>
<dbReference type="Proteomes" id="UP000632377">
    <property type="component" value="Unassembled WGS sequence"/>
</dbReference>
<dbReference type="InterPro" id="IPR001789">
    <property type="entry name" value="Sig_transdc_resp-reg_receiver"/>
</dbReference>
<evidence type="ECO:0000256" key="3">
    <source>
        <dbReference type="ARBA" id="ARBA00023125"/>
    </source>
</evidence>
<keyword evidence="11" id="KW-1185">Reference proteome</keyword>
<dbReference type="InterPro" id="IPR036388">
    <property type="entry name" value="WH-like_DNA-bd_sf"/>
</dbReference>
<dbReference type="Pfam" id="PF00072">
    <property type="entry name" value="Response_reg"/>
    <property type="match status" value="1"/>
</dbReference>
<dbReference type="InterPro" id="IPR039420">
    <property type="entry name" value="WalR-like"/>
</dbReference>
<evidence type="ECO:0000256" key="4">
    <source>
        <dbReference type="ARBA" id="ARBA00023163"/>
    </source>
</evidence>
<keyword evidence="3 7" id="KW-0238">DNA-binding</keyword>
<evidence type="ECO:0000313" key="10">
    <source>
        <dbReference type="EMBL" id="MBL4936509.1"/>
    </source>
</evidence>
<protein>
    <recommendedName>
        <fullName evidence="1">Stage 0 sporulation protein A homolog</fullName>
    </recommendedName>
</protein>
<dbReference type="PANTHER" id="PTHR48111">
    <property type="entry name" value="REGULATOR OF RPOS"/>
    <property type="match status" value="1"/>
</dbReference>
<gene>
    <name evidence="10" type="ORF">JK636_12150</name>
</gene>
<dbReference type="RefSeq" id="WP_202749270.1">
    <property type="nucleotide sequence ID" value="NZ_JAESWC010000007.1"/>
</dbReference>
<dbReference type="SUPFAM" id="SSF46894">
    <property type="entry name" value="C-terminal effector domain of the bipartite response regulators"/>
    <property type="match status" value="1"/>
</dbReference>
<evidence type="ECO:0000256" key="2">
    <source>
        <dbReference type="ARBA" id="ARBA00023015"/>
    </source>
</evidence>
<feature type="domain" description="OmpR/PhoB-type" evidence="9">
    <location>
        <begin position="131"/>
        <end position="230"/>
    </location>
</feature>
<evidence type="ECO:0000259" key="8">
    <source>
        <dbReference type="PROSITE" id="PS50110"/>
    </source>
</evidence>
<feature type="DNA-binding region" description="OmpR/PhoB-type" evidence="7">
    <location>
        <begin position="131"/>
        <end position="230"/>
    </location>
</feature>
<evidence type="ECO:0000313" key="11">
    <source>
        <dbReference type="Proteomes" id="UP000632377"/>
    </source>
</evidence>
<dbReference type="InterPro" id="IPR001867">
    <property type="entry name" value="OmpR/PhoB-type_DNA-bd"/>
</dbReference>